<gene>
    <name evidence="1" type="ORF">CFP56_026437</name>
</gene>
<evidence type="ECO:0000313" key="2">
    <source>
        <dbReference type="Proteomes" id="UP000237347"/>
    </source>
</evidence>
<comment type="caution">
    <text evidence="1">The sequence shown here is derived from an EMBL/GenBank/DDBJ whole genome shotgun (WGS) entry which is preliminary data.</text>
</comment>
<name>A0AAW0LYS7_QUESU</name>
<organism evidence="1 2">
    <name type="scientific">Quercus suber</name>
    <name type="common">Cork oak</name>
    <dbReference type="NCBI Taxonomy" id="58331"/>
    <lineage>
        <taxon>Eukaryota</taxon>
        <taxon>Viridiplantae</taxon>
        <taxon>Streptophyta</taxon>
        <taxon>Embryophyta</taxon>
        <taxon>Tracheophyta</taxon>
        <taxon>Spermatophyta</taxon>
        <taxon>Magnoliopsida</taxon>
        <taxon>eudicotyledons</taxon>
        <taxon>Gunneridae</taxon>
        <taxon>Pentapetalae</taxon>
        <taxon>rosids</taxon>
        <taxon>fabids</taxon>
        <taxon>Fagales</taxon>
        <taxon>Fagaceae</taxon>
        <taxon>Quercus</taxon>
    </lineage>
</organism>
<reference evidence="1 2" key="1">
    <citation type="journal article" date="2018" name="Sci. Data">
        <title>The draft genome sequence of cork oak.</title>
        <authorList>
            <person name="Ramos A.M."/>
            <person name="Usie A."/>
            <person name="Barbosa P."/>
            <person name="Barros P.M."/>
            <person name="Capote T."/>
            <person name="Chaves I."/>
            <person name="Simoes F."/>
            <person name="Abreu I."/>
            <person name="Carrasquinho I."/>
            <person name="Faro C."/>
            <person name="Guimaraes J.B."/>
            <person name="Mendonca D."/>
            <person name="Nobrega F."/>
            <person name="Rodrigues L."/>
            <person name="Saibo N.J.M."/>
            <person name="Varela M.C."/>
            <person name="Egas C."/>
            <person name="Matos J."/>
            <person name="Miguel C.M."/>
            <person name="Oliveira M.M."/>
            <person name="Ricardo C.P."/>
            <person name="Goncalves S."/>
        </authorList>
    </citation>
    <scope>NUCLEOTIDE SEQUENCE [LARGE SCALE GENOMIC DNA]</scope>
    <source>
        <strain evidence="2">cv. HL8</strain>
    </source>
</reference>
<dbReference type="Proteomes" id="UP000237347">
    <property type="component" value="Unassembled WGS sequence"/>
</dbReference>
<protein>
    <recommendedName>
        <fullName evidence="3">Transposase</fullName>
    </recommendedName>
</protein>
<evidence type="ECO:0008006" key="3">
    <source>
        <dbReference type="Google" id="ProtNLM"/>
    </source>
</evidence>
<keyword evidence="2" id="KW-1185">Reference proteome</keyword>
<accession>A0AAW0LYS7</accession>
<dbReference type="PANTHER" id="PTHR31973">
    <property type="entry name" value="POLYPROTEIN, PUTATIVE-RELATED"/>
    <property type="match status" value="1"/>
</dbReference>
<evidence type="ECO:0000313" key="1">
    <source>
        <dbReference type="EMBL" id="KAK7855792.1"/>
    </source>
</evidence>
<dbReference type="AlphaFoldDB" id="A0AAW0LYS7"/>
<sequence length="176" mass="19764">MQQDLLEKFGVQVSQRRLYRAKRKAREGDYGNHARSYKKIPTYANVVLETKPGSIANIQYERSDIAMNPTLKRSFLCFDAMKKGFINGCMPFLGINGCQLKGSFGCVLLAAISLDGNNGLFPIAIAIKEVKCKDGWLFFLHHLDAALVSMIDKQLCIMSDQQKFVFTTNMLTIVNS</sequence>
<proteinExistence type="predicted"/>
<dbReference type="EMBL" id="PKMF04000042">
    <property type="protein sequence ID" value="KAK7855792.1"/>
    <property type="molecule type" value="Genomic_DNA"/>
</dbReference>
<dbReference type="PANTHER" id="PTHR31973:SF197">
    <property type="entry name" value="SWIM-TYPE DOMAIN-CONTAINING PROTEIN"/>
    <property type="match status" value="1"/>
</dbReference>